<dbReference type="Proteomes" id="UP001570417">
    <property type="component" value="Unassembled WGS sequence"/>
</dbReference>
<dbReference type="InterPro" id="IPR000182">
    <property type="entry name" value="GNAT_dom"/>
</dbReference>
<evidence type="ECO:0000313" key="3">
    <source>
        <dbReference type="Proteomes" id="UP001570417"/>
    </source>
</evidence>
<dbReference type="Pfam" id="PF13508">
    <property type="entry name" value="Acetyltransf_7"/>
    <property type="match status" value="1"/>
</dbReference>
<name>A0ABV4N8G9_9VIBR</name>
<dbReference type="InterPro" id="IPR016181">
    <property type="entry name" value="Acyl_CoA_acyltransferase"/>
</dbReference>
<evidence type="ECO:0000313" key="2">
    <source>
        <dbReference type="EMBL" id="MFA0567699.1"/>
    </source>
</evidence>
<accession>A0ABV4N8G9</accession>
<gene>
    <name evidence="2" type="ORF">AB4566_05355</name>
</gene>
<dbReference type="EMBL" id="JBFRUW010000010">
    <property type="protein sequence ID" value="MFA0567699.1"/>
    <property type="molecule type" value="Genomic_DNA"/>
</dbReference>
<dbReference type="Gene3D" id="3.40.630.30">
    <property type="match status" value="1"/>
</dbReference>
<dbReference type="GO" id="GO:0016746">
    <property type="term" value="F:acyltransferase activity"/>
    <property type="evidence" value="ECO:0007669"/>
    <property type="project" value="UniProtKB-KW"/>
</dbReference>
<organism evidence="2 3">
    <name type="scientific">Vibrio gallaecicus</name>
    <dbReference type="NCBI Taxonomy" id="552386"/>
    <lineage>
        <taxon>Bacteria</taxon>
        <taxon>Pseudomonadati</taxon>
        <taxon>Pseudomonadota</taxon>
        <taxon>Gammaproteobacteria</taxon>
        <taxon>Vibrionales</taxon>
        <taxon>Vibrionaceae</taxon>
        <taxon>Vibrio</taxon>
    </lineage>
</organism>
<evidence type="ECO:0000259" key="1">
    <source>
        <dbReference type="PROSITE" id="PS51186"/>
    </source>
</evidence>
<reference evidence="2 3" key="1">
    <citation type="journal article" date="2024" name="ISME J.">
        <title>Tailless and filamentous prophages are predominant in marine Vibrio.</title>
        <authorList>
            <person name="Steensen K."/>
            <person name="Seneca J."/>
            <person name="Bartlau N."/>
            <person name="Yu X.A."/>
            <person name="Hussain F.A."/>
            <person name="Polz M.F."/>
        </authorList>
    </citation>
    <scope>NUCLEOTIDE SEQUENCE [LARGE SCALE GENOMIC DNA]</scope>
    <source>
        <strain evidence="2 3">10N.222.51.A1</strain>
    </source>
</reference>
<dbReference type="RefSeq" id="WP_372265202.1">
    <property type="nucleotide sequence ID" value="NZ_JBFRUW010000010.1"/>
</dbReference>
<keyword evidence="2" id="KW-0808">Transferase</keyword>
<dbReference type="PROSITE" id="PS51186">
    <property type="entry name" value="GNAT"/>
    <property type="match status" value="1"/>
</dbReference>
<keyword evidence="2" id="KW-0012">Acyltransferase</keyword>
<feature type="domain" description="N-acetyltransferase" evidence="1">
    <location>
        <begin position="4"/>
        <end position="143"/>
    </location>
</feature>
<keyword evidence="3" id="KW-1185">Reference proteome</keyword>
<dbReference type="EC" id="2.3.-.-" evidence="2"/>
<proteinExistence type="predicted"/>
<dbReference type="SUPFAM" id="SSF55729">
    <property type="entry name" value="Acyl-CoA N-acyltransferases (Nat)"/>
    <property type="match status" value="1"/>
</dbReference>
<sequence length="148" mass="16803">MNKVVFRSCNENSQYLTELENLFQSEWSDFLFCDTYKPEVNLPPVLVALRNNEVIGGLAYSRFKEPHGSSDVIWFNAVFVSPEWRGQGIASELINRGVNQVSETLQSNLYAYTNVAPLYQSLGWSAVDIESEPNHSVMSIPLRTQPRV</sequence>
<protein>
    <submittedName>
        <fullName evidence="2">GNAT family N-acetyltransferase</fullName>
        <ecNumber evidence="2">2.3.-.-</ecNumber>
    </submittedName>
</protein>
<dbReference type="CDD" id="cd04301">
    <property type="entry name" value="NAT_SF"/>
    <property type="match status" value="1"/>
</dbReference>
<comment type="caution">
    <text evidence="2">The sequence shown here is derived from an EMBL/GenBank/DDBJ whole genome shotgun (WGS) entry which is preliminary data.</text>
</comment>